<protein>
    <recommendedName>
        <fullName evidence="1">Polysaccharide pyruvyl transferase domain-containing protein</fullName>
    </recommendedName>
</protein>
<comment type="caution">
    <text evidence="2">The sequence shown here is derived from an EMBL/GenBank/DDBJ whole genome shotgun (WGS) entry which is preliminary data.</text>
</comment>
<keyword evidence="3" id="KW-1185">Reference proteome</keyword>
<feature type="domain" description="Polysaccharide pyruvyl transferase" evidence="1">
    <location>
        <begin position="14"/>
        <end position="311"/>
    </location>
</feature>
<gene>
    <name evidence="2" type="ORF">HMPREF9474_03251</name>
</gene>
<organism evidence="2 3">
    <name type="scientific">Clostridium symbiosum (strain WAL-14163)</name>
    <dbReference type="NCBI Taxonomy" id="742740"/>
    <lineage>
        <taxon>Bacteria</taxon>
        <taxon>Bacillati</taxon>
        <taxon>Bacillota</taxon>
        <taxon>Clostridia</taxon>
        <taxon>Lachnospirales</taxon>
        <taxon>Lachnospiraceae</taxon>
        <taxon>Otoolea</taxon>
    </lineage>
</organism>
<dbReference type="Proteomes" id="UP000002970">
    <property type="component" value="Unassembled WGS sequence"/>
</dbReference>
<evidence type="ECO:0000259" key="1">
    <source>
        <dbReference type="Pfam" id="PF04230"/>
    </source>
</evidence>
<evidence type="ECO:0000313" key="3">
    <source>
        <dbReference type="Proteomes" id="UP000002970"/>
    </source>
</evidence>
<dbReference type="Pfam" id="PF04230">
    <property type="entry name" value="PS_pyruv_trans"/>
    <property type="match status" value="1"/>
</dbReference>
<proteinExistence type="predicted"/>
<dbReference type="RefSeq" id="WP_003502466.1">
    <property type="nucleotide sequence ID" value="NZ_GL834313.1"/>
</dbReference>
<dbReference type="STRING" id="1512.GCA_900049235_03512"/>
<dbReference type="eggNOG" id="COG1143">
    <property type="taxonomic scope" value="Bacteria"/>
</dbReference>
<dbReference type="AlphaFoldDB" id="E7GQQ6"/>
<reference evidence="2 3" key="1">
    <citation type="submission" date="2010-12" db="EMBL/GenBank/DDBJ databases">
        <title>The Genome Sequence of Clostridium symbiosum strain WAL-14163.</title>
        <authorList>
            <person name="Earl A."/>
            <person name="Ward D."/>
            <person name="Feldgarden M."/>
            <person name="Gevers D."/>
            <person name="Finegold S.M."/>
            <person name="Summanen P.H."/>
            <person name="Molitoris D.R."/>
            <person name="Vaisanen M.L."/>
            <person name="Daigneault M."/>
            <person name="Young S.K."/>
            <person name="Zeng Q."/>
            <person name="Gargeya S."/>
            <person name="Fitzgerald M."/>
            <person name="Haas B."/>
            <person name="Abouelleil A."/>
            <person name="Alvarado L."/>
            <person name="Arachchi H.M."/>
            <person name="Berlin A."/>
            <person name="Brown A."/>
            <person name="Chapman S.B."/>
            <person name="Chen Z."/>
            <person name="Dunbar C."/>
            <person name="Freedman E."/>
            <person name="Gearin G."/>
            <person name="Gellesch M."/>
            <person name="Goldberg J."/>
            <person name="Griggs A."/>
            <person name="Gujja S."/>
            <person name="Heilman E."/>
            <person name="Heiman D."/>
            <person name="Howarth C."/>
            <person name="Larson L."/>
            <person name="Lui A."/>
            <person name="MacDonald P.J.P."/>
            <person name="Mehta T."/>
            <person name="Montmayeur A."/>
            <person name="Murphy C."/>
            <person name="Neiman D."/>
            <person name="Pearson M."/>
            <person name="Priest M."/>
            <person name="Roberts A."/>
            <person name="Saif S."/>
            <person name="Shea T."/>
            <person name="Shenoy N."/>
            <person name="Sisk P."/>
            <person name="Stolte C."/>
            <person name="Sykes S."/>
            <person name="White J."/>
            <person name="Yandava C."/>
            <person name="Nusbaum C."/>
            <person name="Birren B."/>
        </authorList>
    </citation>
    <scope>NUCLEOTIDE SEQUENCE [LARGE SCALE GENOMIC DNA]</scope>
    <source>
        <strain evidence="2 3">WAL-14163</strain>
    </source>
</reference>
<evidence type="ECO:0000313" key="2">
    <source>
        <dbReference type="EMBL" id="EGA92866.1"/>
    </source>
</evidence>
<name>E7GQQ6_CLOS6</name>
<dbReference type="EMBL" id="ADLQ01000073">
    <property type="protein sequence ID" value="EGA92866.1"/>
    <property type="molecule type" value="Genomic_DNA"/>
</dbReference>
<dbReference type="HOGENOM" id="CLU_025617_1_0_9"/>
<sequence length="382" mass="44512">MAKVGLLTFHGSHNFGSVMQAYATQRIIEKLGNTCEIINFRMASQKKHYALYGSVKDKRGFLRNLMLIKYHSQRKKRFNLYEDFIFHHLNVSKEFNSRIELEKLKDCYDVAISGSDQIWSEQIAEFLESEEDFTDIYFLSFISERTRKISYASSIGEASADSITAKLQYLKCYKAISTREERGAKILTELLQRNVPVVEDPTFLLSEEDWLDLIDNESKIKLPEKYIFLYSLQGIKMAKKWKDFLRKLGKRLELPILTVTPFFPVHDTGITAIIDAGPLDVLKLFANATYIFTDTFHGTAFSIHFRKTFWVYQSSDSKDARKQNILKKYHLQNQVINTLQVENFKTIEEIDYQPKEILLSERKAASLAYLKAALEQNEYKYL</sequence>
<accession>E7GQQ6</accession>
<dbReference type="InterPro" id="IPR007345">
    <property type="entry name" value="Polysacch_pyruvyl_Trfase"/>
</dbReference>